<evidence type="ECO:0000313" key="1">
    <source>
        <dbReference type="EMBL" id="PSR71411.1"/>
    </source>
</evidence>
<sequence>MCKTAQDSPIYLRQFVQVNRGRIIKTDPERRFGRSWTCSRWFSPPCKKFRSFVSTASSRARMALSHLDSWLC</sequence>
<reference evidence="1 2" key="1">
    <citation type="submission" date="2018-02" db="EMBL/GenBank/DDBJ databases">
        <title>Genome sequence of the basidiomycete white-rot fungus Phlebia centrifuga.</title>
        <authorList>
            <person name="Granchi Z."/>
            <person name="Peng M."/>
            <person name="de Vries R.P."/>
            <person name="Hilden K."/>
            <person name="Makela M.R."/>
            <person name="Grigoriev I."/>
            <person name="Riley R."/>
        </authorList>
    </citation>
    <scope>NUCLEOTIDE SEQUENCE [LARGE SCALE GENOMIC DNA]</scope>
    <source>
        <strain evidence="1 2">FBCC195</strain>
    </source>
</reference>
<accession>A0A2R6NGF2</accession>
<evidence type="ECO:0000313" key="2">
    <source>
        <dbReference type="Proteomes" id="UP000186601"/>
    </source>
</evidence>
<protein>
    <submittedName>
        <fullName evidence="1">Uncharacterized protein</fullName>
    </submittedName>
</protein>
<dbReference type="AlphaFoldDB" id="A0A2R6NGF2"/>
<dbReference type="EMBL" id="MLYV02001285">
    <property type="protein sequence ID" value="PSR71411.1"/>
    <property type="molecule type" value="Genomic_DNA"/>
</dbReference>
<proteinExistence type="predicted"/>
<name>A0A2R6NGF2_9APHY</name>
<dbReference type="Proteomes" id="UP000186601">
    <property type="component" value="Unassembled WGS sequence"/>
</dbReference>
<comment type="caution">
    <text evidence="1">The sequence shown here is derived from an EMBL/GenBank/DDBJ whole genome shotgun (WGS) entry which is preliminary data.</text>
</comment>
<keyword evidence="2" id="KW-1185">Reference proteome</keyword>
<organism evidence="1 2">
    <name type="scientific">Hermanssonia centrifuga</name>
    <dbReference type="NCBI Taxonomy" id="98765"/>
    <lineage>
        <taxon>Eukaryota</taxon>
        <taxon>Fungi</taxon>
        <taxon>Dikarya</taxon>
        <taxon>Basidiomycota</taxon>
        <taxon>Agaricomycotina</taxon>
        <taxon>Agaricomycetes</taxon>
        <taxon>Polyporales</taxon>
        <taxon>Meruliaceae</taxon>
        <taxon>Hermanssonia</taxon>
    </lineage>
</organism>
<gene>
    <name evidence="1" type="ORF">PHLCEN_2v12678</name>
</gene>